<comment type="similarity">
    <text evidence="6">Belongs to the OXA1/ALB3/YidC family.</text>
</comment>
<name>A0A830HS34_9CHLO</name>
<evidence type="ECO:0000256" key="5">
    <source>
        <dbReference type="ARBA" id="ARBA00023136"/>
    </source>
</evidence>
<evidence type="ECO:0000256" key="4">
    <source>
        <dbReference type="ARBA" id="ARBA00022989"/>
    </source>
</evidence>
<dbReference type="GO" id="GO:0032977">
    <property type="term" value="F:membrane insertase activity"/>
    <property type="evidence" value="ECO:0007669"/>
    <property type="project" value="InterPro"/>
</dbReference>
<feature type="domain" description="Membrane insertase YidC/Oxa/ALB C-terminal" evidence="9">
    <location>
        <begin position="117"/>
        <end position="331"/>
    </location>
</feature>
<dbReference type="InterPro" id="IPR001708">
    <property type="entry name" value="YidC/ALB3/OXA1/COX18"/>
</dbReference>
<proteinExistence type="inferred from homology"/>
<dbReference type="PANTHER" id="PTHR12428">
    <property type="entry name" value="OXA1"/>
    <property type="match status" value="1"/>
</dbReference>
<feature type="compositionally biased region" description="Low complexity" evidence="7">
    <location>
        <begin position="422"/>
        <end position="449"/>
    </location>
</feature>
<comment type="caution">
    <text evidence="10">The sequence shown here is derived from an EMBL/GenBank/DDBJ whole genome shotgun (WGS) entry which is preliminary data.</text>
</comment>
<feature type="region of interest" description="Disordered" evidence="7">
    <location>
        <begin position="354"/>
        <end position="472"/>
    </location>
</feature>
<dbReference type="NCBIfam" id="TIGR03592">
    <property type="entry name" value="yidC_oxa1_cterm"/>
    <property type="match status" value="1"/>
</dbReference>
<evidence type="ECO:0000256" key="8">
    <source>
        <dbReference type="SAM" id="Phobius"/>
    </source>
</evidence>
<keyword evidence="5 8" id="KW-0472">Membrane</keyword>
<feature type="compositionally biased region" description="Basic residues" evidence="7">
    <location>
        <begin position="461"/>
        <end position="472"/>
    </location>
</feature>
<keyword evidence="4 8" id="KW-1133">Transmembrane helix</keyword>
<evidence type="ECO:0000313" key="10">
    <source>
        <dbReference type="EMBL" id="GHP09932.1"/>
    </source>
</evidence>
<sequence>MAVSLHLSVRGLAPLSLRPRHSRVAAPPLRRRARAPPSRALFNDAFDASNVASATLHSSINVFASLADASSAIPVDAAAEIPEKQGGFLVGPLADVLEGMLKLIDGGLDAVGVPYSYGFSIIALTMIVKLATLPLTRKQVESTLAVQKIQPLVKDLQAKYADDQERLQIETARLYREAGVNPLAGCLPTLATLPIWIGLYRALTNAANEGILTDGFFWIPSLGGPVSMAARNDGSGMSWLFPFENGAPPIGWHDAGAYLVLPVLLTVSQFATQKLMSPSTQSDDPAQQQSQAILKFLPLMIGYFSLNVPSGLTLYWFINNLLSTAQQAYLKSAAPDSESVRAVEGALNTYDINAGPSGALGDNGPQVIDAPVTRTDDSGAPKRTGGPPKPNRGAKFRARKEAEAVSNGASSSAGHEESQENGAAVPAEVVEAESVAVAASAGAAASSASDGDDSSEDQSSSRRKGRKGRRRR</sequence>
<evidence type="ECO:0000259" key="9">
    <source>
        <dbReference type="Pfam" id="PF02096"/>
    </source>
</evidence>
<dbReference type="GO" id="GO:0010027">
    <property type="term" value="P:thylakoid membrane organization"/>
    <property type="evidence" value="ECO:0007669"/>
    <property type="project" value="TreeGrafter"/>
</dbReference>
<comment type="subcellular location">
    <subcellularLocation>
        <location evidence="1 6">Membrane</location>
        <topology evidence="1 6">Multi-pass membrane protein</topology>
    </subcellularLocation>
</comment>
<dbReference type="CDD" id="cd20070">
    <property type="entry name" value="5TM_YidC_Alb3"/>
    <property type="match status" value="1"/>
</dbReference>
<accession>A0A830HS34</accession>
<dbReference type="GO" id="GO:0051205">
    <property type="term" value="P:protein insertion into membrane"/>
    <property type="evidence" value="ECO:0007669"/>
    <property type="project" value="TreeGrafter"/>
</dbReference>
<evidence type="ECO:0000313" key="11">
    <source>
        <dbReference type="Proteomes" id="UP000660262"/>
    </source>
</evidence>
<gene>
    <name evidence="10" type="ORF">PPROV_000866500</name>
</gene>
<dbReference type="Proteomes" id="UP000660262">
    <property type="component" value="Unassembled WGS sequence"/>
</dbReference>
<feature type="transmembrane region" description="Helical" evidence="8">
    <location>
        <begin position="296"/>
        <end position="318"/>
    </location>
</feature>
<dbReference type="OrthoDB" id="2148490at2759"/>
<reference evidence="10" key="1">
    <citation type="submission" date="2020-10" db="EMBL/GenBank/DDBJ databases">
        <title>Unveiling of a novel bifunctional photoreceptor, Dualchrome1, isolated from a cosmopolitan green alga.</title>
        <authorList>
            <person name="Suzuki S."/>
            <person name="Kawachi M."/>
        </authorList>
    </citation>
    <scope>NUCLEOTIDE SEQUENCE</scope>
    <source>
        <strain evidence="10">NIES 2893</strain>
    </source>
</reference>
<evidence type="ECO:0000256" key="6">
    <source>
        <dbReference type="RuleBase" id="RU003945"/>
    </source>
</evidence>
<dbReference type="GO" id="GO:0072598">
    <property type="term" value="P:protein localization to chloroplast"/>
    <property type="evidence" value="ECO:0007669"/>
    <property type="project" value="TreeGrafter"/>
</dbReference>
<comment type="similarity">
    <text evidence="2">Belongs to the OXA1/ALB3/YidC (TC 2.A.9.2) family.</text>
</comment>
<organism evidence="10 11">
    <name type="scientific">Pycnococcus provasolii</name>
    <dbReference type="NCBI Taxonomy" id="41880"/>
    <lineage>
        <taxon>Eukaryota</taxon>
        <taxon>Viridiplantae</taxon>
        <taxon>Chlorophyta</taxon>
        <taxon>Pseudoscourfieldiophyceae</taxon>
        <taxon>Pseudoscourfieldiales</taxon>
        <taxon>Pycnococcaceae</taxon>
        <taxon>Pycnococcus</taxon>
    </lineage>
</organism>
<dbReference type="InterPro" id="IPR047196">
    <property type="entry name" value="YidC_ALB_C"/>
</dbReference>
<evidence type="ECO:0000256" key="3">
    <source>
        <dbReference type="ARBA" id="ARBA00022692"/>
    </source>
</evidence>
<keyword evidence="11" id="KW-1185">Reference proteome</keyword>
<dbReference type="Pfam" id="PF02096">
    <property type="entry name" value="60KD_IMP"/>
    <property type="match status" value="1"/>
</dbReference>
<protein>
    <recommendedName>
        <fullName evidence="9">Membrane insertase YidC/Oxa/ALB C-terminal domain-containing protein</fullName>
    </recommendedName>
</protein>
<dbReference type="GO" id="GO:0009535">
    <property type="term" value="C:chloroplast thylakoid membrane"/>
    <property type="evidence" value="ECO:0007669"/>
    <property type="project" value="TreeGrafter"/>
</dbReference>
<evidence type="ECO:0000256" key="2">
    <source>
        <dbReference type="ARBA" id="ARBA00010583"/>
    </source>
</evidence>
<keyword evidence="3 6" id="KW-0812">Transmembrane</keyword>
<dbReference type="EMBL" id="BNJQ01000027">
    <property type="protein sequence ID" value="GHP09932.1"/>
    <property type="molecule type" value="Genomic_DNA"/>
</dbReference>
<dbReference type="PANTHER" id="PTHR12428:SF14">
    <property type="entry name" value="ALBINO3-LIKE PROTEIN 1, CHLOROPLASTIC"/>
    <property type="match status" value="1"/>
</dbReference>
<dbReference type="AlphaFoldDB" id="A0A830HS34"/>
<evidence type="ECO:0000256" key="7">
    <source>
        <dbReference type="SAM" id="MobiDB-lite"/>
    </source>
</evidence>
<dbReference type="InterPro" id="IPR028055">
    <property type="entry name" value="YidC/Oxa/ALB_C"/>
</dbReference>
<evidence type="ECO:0000256" key="1">
    <source>
        <dbReference type="ARBA" id="ARBA00004141"/>
    </source>
</evidence>